<protein>
    <recommendedName>
        <fullName evidence="1">RNA helicase</fullName>
        <ecNumber evidence="1">3.6.4.13</ecNumber>
    </recommendedName>
</protein>
<dbReference type="GO" id="GO:0003724">
    <property type="term" value="F:RNA helicase activity"/>
    <property type="evidence" value="ECO:0007669"/>
    <property type="project" value="UniProtKB-EC"/>
</dbReference>
<reference evidence="14" key="1">
    <citation type="submission" date="2021-11" db="EMBL/GenBank/DDBJ databases">
        <authorList>
            <person name="Herlambang A."/>
            <person name="Guo Y."/>
            <person name="Takashima Y."/>
            <person name="Nishizawa T."/>
        </authorList>
    </citation>
    <scope>NUCLEOTIDE SEQUENCE</scope>
    <source>
        <strain evidence="14">E1425</strain>
    </source>
</reference>
<dbReference type="GO" id="GO:0005829">
    <property type="term" value="C:cytosol"/>
    <property type="evidence" value="ECO:0007669"/>
    <property type="project" value="TreeGrafter"/>
</dbReference>
<dbReference type="PANTHER" id="PTHR47959:SF1">
    <property type="entry name" value="ATP-DEPENDENT RNA HELICASE DBPA"/>
    <property type="match status" value="1"/>
</dbReference>
<dbReference type="SMART" id="SM00490">
    <property type="entry name" value="HELICc"/>
    <property type="match status" value="1"/>
</dbReference>
<evidence type="ECO:0000256" key="1">
    <source>
        <dbReference type="ARBA" id="ARBA00012552"/>
    </source>
</evidence>
<feature type="domain" description="Helicase C-terminal" evidence="12">
    <location>
        <begin position="286"/>
        <end position="430"/>
    </location>
</feature>
<dbReference type="SUPFAM" id="SSF52540">
    <property type="entry name" value="P-loop containing nucleoside triphosphate hydrolases"/>
    <property type="match status" value="1"/>
</dbReference>
<sequence>MTLDRFHSSDVRISEDLDFSSLVSNPALLKGLVNSGYQRPSPIQLKTIPLGRLGLDLIAQAKSGTGKTIVFSVIAIEAVLSSQQGSSNQTTSSPNGAAQDKDRVIESPRAVIVAPTREIAVQIQEVILNLVRSELADRVTCHVMIGGMPIAQDRENLKNCSIVVGTPGRIKSLLDTDHLKTDNIRLLVLDEADKLMESVFKGDIFAIAKGLGPVKQVMAFSATYDDALLAELDHLVKNPVYVMLTDGTPELEGVMQYFKVAQLDEKQKKGSVFLKQDYMAEAKFSELEGLFTHVPFYQAMVFLNHRGRASNLVTFLNKRGWPSMHITSGISQTERLEIMSKTRKFELRVLVCSDLIARGIDVDRVNLVVNLDLPKDPETYLHRIGRTGRYGTTGLAVSIVDKAELKTIEILQKEYHLTIQELSKEDKVFSELTDRSKNRHHERPLQAAEDKDQFEKLEAERLEREGYVPSEDEAEGDSEVITEMVDESQEAEADSFVKFSASAEPLPRKQNTSRKSRKRQHPSQSSIPMAISSDFDKSAKRLRLTEEFATMGQLDEQEEYAEEQYDEQEREGLEEDGAYHTGAEEYYPFIPQEAGYGTPPMSTPFYPFHGTGEYAGRYDLPWYPSDQYAHYYHSAYYRQPATPPFPTRVFFPPDLVLFPASPYSL</sequence>
<comment type="catalytic activity">
    <reaction evidence="7">
        <text>ATP + H2O = ADP + phosphate + H(+)</text>
        <dbReference type="Rhea" id="RHEA:13065"/>
        <dbReference type="ChEBI" id="CHEBI:15377"/>
        <dbReference type="ChEBI" id="CHEBI:15378"/>
        <dbReference type="ChEBI" id="CHEBI:30616"/>
        <dbReference type="ChEBI" id="CHEBI:43474"/>
        <dbReference type="ChEBI" id="CHEBI:456216"/>
        <dbReference type="EC" id="3.6.4.13"/>
    </reaction>
</comment>
<evidence type="ECO:0000256" key="7">
    <source>
        <dbReference type="ARBA" id="ARBA00047984"/>
    </source>
</evidence>
<dbReference type="PROSITE" id="PS51194">
    <property type="entry name" value="HELICASE_CTER"/>
    <property type="match status" value="1"/>
</dbReference>
<evidence type="ECO:0000256" key="3">
    <source>
        <dbReference type="ARBA" id="ARBA00022801"/>
    </source>
</evidence>
<dbReference type="EC" id="3.6.4.13" evidence="1"/>
<evidence type="ECO:0000256" key="5">
    <source>
        <dbReference type="ARBA" id="ARBA00022840"/>
    </source>
</evidence>
<dbReference type="InterPro" id="IPR014014">
    <property type="entry name" value="RNA_helicase_DEAD_Q_motif"/>
</dbReference>
<dbReference type="InterPro" id="IPR014001">
    <property type="entry name" value="Helicase_ATP-bd"/>
</dbReference>
<evidence type="ECO:0000256" key="9">
    <source>
        <dbReference type="RuleBase" id="RU000492"/>
    </source>
</evidence>
<evidence type="ECO:0000256" key="2">
    <source>
        <dbReference type="ARBA" id="ARBA00022741"/>
    </source>
</evidence>
<dbReference type="OrthoDB" id="434041at2759"/>
<dbReference type="Gene3D" id="3.40.50.300">
    <property type="entry name" value="P-loop containing nucleotide triphosphate hydrolases"/>
    <property type="match status" value="2"/>
</dbReference>
<evidence type="ECO:0000256" key="6">
    <source>
        <dbReference type="ARBA" id="ARBA00022884"/>
    </source>
</evidence>
<keyword evidence="5 9" id="KW-0067">ATP-binding</keyword>
<dbReference type="Pfam" id="PF00271">
    <property type="entry name" value="Helicase_C"/>
    <property type="match status" value="1"/>
</dbReference>
<dbReference type="GO" id="GO:0003723">
    <property type="term" value="F:RNA binding"/>
    <property type="evidence" value="ECO:0007669"/>
    <property type="project" value="UniProtKB-KW"/>
</dbReference>
<dbReference type="GO" id="GO:0005524">
    <property type="term" value="F:ATP binding"/>
    <property type="evidence" value="ECO:0007669"/>
    <property type="project" value="UniProtKB-KW"/>
</dbReference>
<evidence type="ECO:0000259" key="13">
    <source>
        <dbReference type="PROSITE" id="PS51195"/>
    </source>
</evidence>
<keyword evidence="6" id="KW-0694">RNA-binding</keyword>
<dbReference type="Pfam" id="PF00270">
    <property type="entry name" value="DEAD"/>
    <property type="match status" value="1"/>
</dbReference>
<dbReference type="InterPro" id="IPR050079">
    <property type="entry name" value="DEAD_box_RNA_helicase"/>
</dbReference>
<organism evidence="14 15">
    <name type="scientific">Entomortierella parvispora</name>
    <dbReference type="NCBI Taxonomy" id="205924"/>
    <lineage>
        <taxon>Eukaryota</taxon>
        <taxon>Fungi</taxon>
        <taxon>Fungi incertae sedis</taxon>
        <taxon>Mucoromycota</taxon>
        <taxon>Mortierellomycotina</taxon>
        <taxon>Mortierellomycetes</taxon>
        <taxon>Mortierellales</taxon>
        <taxon>Mortierellaceae</taxon>
        <taxon>Entomortierella</taxon>
    </lineage>
</organism>
<evidence type="ECO:0000313" key="15">
    <source>
        <dbReference type="Proteomes" id="UP000827284"/>
    </source>
</evidence>
<keyword evidence="4 9" id="KW-0347">Helicase</keyword>
<evidence type="ECO:0000259" key="12">
    <source>
        <dbReference type="PROSITE" id="PS51194"/>
    </source>
</evidence>
<dbReference type="GO" id="GO:0016787">
    <property type="term" value="F:hydrolase activity"/>
    <property type="evidence" value="ECO:0007669"/>
    <property type="project" value="UniProtKB-KW"/>
</dbReference>
<dbReference type="PROSITE" id="PS51195">
    <property type="entry name" value="Q_MOTIF"/>
    <property type="match status" value="1"/>
</dbReference>
<dbReference type="Proteomes" id="UP000827284">
    <property type="component" value="Unassembled WGS sequence"/>
</dbReference>
<evidence type="ECO:0000259" key="11">
    <source>
        <dbReference type="PROSITE" id="PS51192"/>
    </source>
</evidence>
<feature type="region of interest" description="Disordered" evidence="10">
    <location>
        <begin position="549"/>
        <end position="573"/>
    </location>
</feature>
<comment type="caution">
    <text evidence="14">The sequence shown here is derived from an EMBL/GenBank/DDBJ whole genome shotgun (WGS) entry which is preliminary data.</text>
</comment>
<evidence type="ECO:0000256" key="8">
    <source>
        <dbReference type="PROSITE-ProRule" id="PRU00552"/>
    </source>
</evidence>
<dbReference type="InterPro" id="IPR001650">
    <property type="entry name" value="Helicase_C-like"/>
</dbReference>
<proteinExistence type="inferred from homology"/>
<dbReference type="CDD" id="cd18787">
    <property type="entry name" value="SF2_C_DEAD"/>
    <property type="match status" value="1"/>
</dbReference>
<dbReference type="EMBL" id="BQFW01000015">
    <property type="protein sequence ID" value="GJJ78972.1"/>
    <property type="molecule type" value="Genomic_DNA"/>
</dbReference>
<dbReference type="InterPro" id="IPR000629">
    <property type="entry name" value="RNA-helicase_DEAD-box_CS"/>
</dbReference>
<accession>A0A9P3HLM9</accession>
<dbReference type="AlphaFoldDB" id="A0A9P3HLM9"/>
<dbReference type="PROSITE" id="PS51192">
    <property type="entry name" value="HELICASE_ATP_BIND_1"/>
    <property type="match status" value="1"/>
</dbReference>
<dbReference type="PANTHER" id="PTHR47959">
    <property type="entry name" value="ATP-DEPENDENT RNA HELICASE RHLE-RELATED"/>
    <property type="match status" value="1"/>
</dbReference>
<feature type="compositionally biased region" description="Basic residues" evidence="10">
    <location>
        <begin position="511"/>
        <end position="521"/>
    </location>
</feature>
<keyword evidence="15" id="KW-1185">Reference proteome</keyword>
<keyword evidence="2 9" id="KW-0547">Nucleotide-binding</keyword>
<evidence type="ECO:0000256" key="4">
    <source>
        <dbReference type="ARBA" id="ARBA00022806"/>
    </source>
</evidence>
<feature type="domain" description="DEAD-box RNA helicase Q" evidence="13">
    <location>
        <begin position="17"/>
        <end position="45"/>
    </location>
</feature>
<evidence type="ECO:0000256" key="10">
    <source>
        <dbReference type="SAM" id="MobiDB-lite"/>
    </source>
</evidence>
<dbReference type="SMART" id="SM00487">
    <property type="entry name" value="DEXDc"/>
    <property type="match status" value="1"/>
</dbReference>
<evidence type="ECO:0000313" key="14">
    <source>
        <dbReference type="EMBL" id="GJJ78972.1"/>
    </source>
</evidence>
<feature type="region of interest" description="Disordered" evidence="10">
    <location>
        <begin position="498"/>
        <end position="534"/>
    </location>
</feature>
<reference evidence="14" key="2">
    <citation type="journal article" date="2022" name="Microbiol. Resour. Announc.">
        <title>Whole-Genome Sequence of Entomortierella parvispora E1425, a Mucoromycotan Fungus Associated with Burkholderiaceae-Related Endosymbiotic Bacteria.</title>
        <authorList>
            <person name="Herlambang A."/>
            <person name="Guo Y."/>
            <person name="Takashima Y."/>
            <person name="Narisawa K."/>
            <person name="Ohta H."/>
            <person name="Nishizawa T."/>
        </authorList>
    </citation>
    <scope>NUCLEOTIDE SEQUENCE</scope>
    <source>
        <strain evidence="14">E1425</strain>
    </source>
</reference>
<feature type="compositionally biased region" description="Acidic residues" evidence="10">
    <location>
        <begin position="555"/>
        <end position="573"/>
    </location>
</feature>
<keyword evidence="3 9" id="KW-0378">Hydrolase</keyword>
<comment type="similarity">
    <text evidence="9">Belongs to the DEAD box helicase family.</text>
</comment>
<feature type="domain" description="Helicase ATP-binding" evidence="11">
    <location>
        <begin position="48"/>
        <end position="242"/>
    </location>
</feature>
<dbReference type="PROSITE" id="PS00039">
    <property type="entry name" value="DEAD_ATP_HELICASE"/>
    <property type="match status" value="1"/>
</dbReference>
<name>A0A9P3HLM9_9FUNG</name>
<feature type="region of interest" description="Disordered" evidence="10">
    <location>
        <begin position="433"/>
        <end position="453"/>
    </location>
</feature>
<dbReference type="InterPro" id="IPR011545">
    <property type="entry name" value="DEAD/DEAH_box_helicase_dom"/>
</dbReference>
<feature type="short sequence motif" description="Q motif" evidence="8">
    <location>
        <begin position="17"/>
        <end position="45"/>
    </location>
</feature>
<dbReference type="InterPro" id="IPR027417">
    <property type="entry name" value="P-loop_NTPase"/>
</dbReference>
<gene>
    <name evidence="14" type="ORF">EMPS_11331</name>
</gene>